<protein>
    <submittedName>
        <fullName evidence="1">Uncharacterized protein</fullName>
    </submittedName>
</protein>
<comment type="caution">
    <text evidence="1">The sequence shown here is derived from an EMBL/GenBank/DDBJ whole genome shotgun (WGS) entry which is preliminary data.</text>
</comment>
<evidence type="ECO:0000313" key="1">
    <source>
        <dbReference type="EMBL" id="MES4991048.1"/>
    </source>
</evidence>
<proteinExistence type="predicted"/>
<name>A0ABD5LGP2_AGRRD</name>
<gene>
    <name evidence="1" type="ORF">ABVB70_11955</name>
</gene>
<organism evidence="1 2">
    <name type="scientific">Agrobacterium radiobacter</name>
    <dbReference type="NCBI Taxonomy" id="362"/>
    <lineage>
        <taxon>Bacteria</taxon>
        <taxon>Pseudomonadati</taxon>
        <taxon>Pseudomonadota</taxon>
        <taxon>Alphaproteobacteria</taxon>
        <taxon>Hyphomicrobiales</taxon>
        <taxon>Rhizobiaceae</taxon>
        <taxon>Rhizobium/Agrobacterium group</taxon>
        <taxon>Agrobacterium</taxon>
        <taxon>Agrobacterium tumefaciens complex</taxon>
    </lineage>
</organism>
<accession>A0ABD5LGP2</accession>
<dbReference type="Proteomes" id="UP001438189">
    <property type="component" value="Unassembled WGS sequence"/>
</dbReference>
<evidence type="ECO:0000313" key="2">
    <source>
        <dbReference type="Proteomes" id="UP001438189"/>
    </source>
</evidence>
<dbReference type="RefSeq" id="WP_162695525.1">
    <property type="nucleotide sequence ID" value="NZ_JBEGHW010000001.1"/>
</dbReference>
<reference evidence="1 2" key="1">
    <citation type="submission" date="2024-06" db="EMBL/GenBank/DDBJ databases">
        <title>Genome sequencing of Agrobacterium spp. from tobacco in Serbia.</title>
        <authorList>
            <person name="Ilicic R.J."/>
            <person name="Studholme D.J."/>
            <person name="Jelusic A."/>
            <person name="Barac G."/>
            <person name="Bagi F."/>
            <person name="Popovic Milovanovic T."/>
        </authorList>
    </citation>
    <scope>NUCLEOTIDE SEQUENCE [LARGE SCALE GENOMIC DNA]</scope>
    <source>
        <strain evidence="1 2">DA1</strain>
    </source>
</reference>
<dbReference type="EMBL" id="JBETME010000004">
    <property type="protein sequence ID" value="MES4991048.1"/>
    <property type="molecule type" value="Genomic_DNA"/>
</dbReference>
<sequence length="92" mass="9923">MPHGSNRIVGDIRYCRDGLVSMRADYVQAFAAGENGPFAWKELSQLQSIIMAFDAVIGDTDRLGSSEAPEGKLEAAIEDIRRVAAGREAGLI</sequence>
<dbReference type="AlphaFoldDB" id="A0ABD5LGP2"/>